<dbReference type="Gene3D" id="1.10.220.150">
    <property type="entry name" value="Arf GTPase activating protein"/>
    <property type="match status" value="1"/>
</dbReference>
<feature type="compositionally biased region" description="Basic and acidic residues" evidence="9">
    <location>
        <begin position="394"/>
        <end position="405"/>
    </location>
</feature>
<dbReference type="InterPro" id="IPR013724">
    <property type="entry name" value="GIT_SHD"/>
</dbReference>
<dbReference type="GO" id="GO:0008277">
    <property type="term" value="P:regulation of G protein-coupled receptor signaling pathway"/>
    <property type="evidence" value="ECO:0007669"/>
    <property type="project" value="TreeGrafter"/>
</dbReference>
<dbReference type="PANTHER" id="PTHR46097:SF4">
    <property type="entry name" value="ARF GTPASE-ACTIVATING PROTEIN GIT2"/>
    <property type="match status" value="1"/>
</dbReference>
<keyword evidence="1" id="KW-0343">GTPase activation</keyword>
<feature type="compositionally biased region" description="Polar residues" evidence="9">
    <location>
        <begin position="407"/>
        <end position="426"/>
    </location>
</feature>
<evidence type="ECO:0000256" key="2">
    <source>
        <dbReference type="ARBA" id="ARBA00022723"/>
    </source>
</evidence>
<dbReference type="AlphaFoldDB" id="A0A8C1HR48"/>
<feature type="repeat" description="ANK" evidence="7">
    <location>
        <begin position="166"/>
        <end position="198"/>
    </location>
</feature>
<dbReference type="SMART" id="SM00105">
    <property type="entry name" value="ArfGap"/>
    <property type="match status" value="1"/>
</dbReference>
<dbReference type="InterPro" id="IPR002110">
    <property type="entry name" value="Ankyrin_rpt"/>
</dbReference>
<evidence type="ECO:0000256" key="8">
    <source>
        <dbReference type="PROSITE-ProRule" id="PRU00288"/>
    </source>
</evidence>
<dbReference type="InterPro" id="IPR037278">
    <property type="entry name" value="ARFGAP/RecO"/>
</dbReference>
<feature type="region of interest" description="Disordered" evidence="9">
    <location>
        <begin position="560"/>
        <end position="585"/>
    </location>
</feature>
<dbReference type="PROSITE" id="PS50115">
    <property type="entry name" value="ARFGAP"/>
    <property type="match status" value="1"/>
</dbReference>
<dbReference type="InterPro" id="IPR022018">
    <property type="entry name" value="GIT1_C"/>
</dbReference>
<dbReference type="PRINTS" id="PR00405">
    <property type="entry name" value="REVINTRACTNG"/>
</dbReference>
<keyword evidence="3" id="KW-0677">Repeat</keyword>
<evidence type="ECO:0000256" key="5">
    <source>
        <dbReference type="ARBA" id="ARBA00022833"/>
    </source>
</evidence>
<evidence type="ECO:0000256" key="1">
    <source>
        <dbReference type="ARBA" id="ARBA00022468"/>
    </source>
</evidence>
<keyword evidence="6 7" id="KW-0040">ANK repeat</keyword>
<organism evidence="11 12">
    <name type="scientific">Cyprinus carpio carpio</name>
    <dbReference type="NCBI Taxonomy" id="630221"/>
    <lineage>
        <taxon>Eukaryota</taxon>
        <taxon>Metazoa</taxon>
        <taxon>Chordata</taxon>
        <taxon>Craniata</taxon>
        <taxon>Vertebrata</taxon>
        <taxon>Euteleostomi</taxon>
        <taxon>Actinopterygii</taxon>
        <taxon>Neopterygii</taxon>
        <taxon>Teleostei</taxon>
        <taxon>Ostariophysi</taxon>
        <taxon>Cypriniformes</taxon>
        <taxon>Cyprinidae</taxon>
        <taxon>Cyprininae</taxon>
        <taxon>Cyprinus</taxon>
    </lineage>
</organism>
<dbReference type="PROSITE" id="PS50297">
    <property type="entry name" value="ANK_REP_REGION"/>
    <property type="match status" value="2"/>
</dbReference>
<dbReference type="Gene3D" id="1.25.40.20">
    <property type="entry name" value="Ankyrin repeat-containing domain"/>
    <property type="match status" value="1"/>
</dbReference>
<dbReference type="SUPFAM" id="SSF57863">
    <property type="entry name" value="ArfGap/RecO-like zinc finger"/>
    <property type="match status" value="1"/>
</dbReference>
<dbReference type="Ensembl" id="ENSCCRT00000074710.2">
    <property type="protein sequence ID" value="ENSCCRP00000068952.2"/>
    <property type="gene ID" value="ENSCCRG00000037040.2"/>
</dbReference>
<dbReference type="InterPro" id="IPR038508">
    <property type="entry name" value="ArfGAP_dom_sf"/>
</dbReference>
<evidence type="ECO:0000256" key="3">
    <source>
        <dbReference type="ARBA" id="ARBA00022737"/>
    </source>
</evidence>
<dbReference type="Pfam" id="PF12796">
    <property type="entry name" value="Ank_2"/>
    <property type="match status" value="1"/>
</dbReference>
<evidence type="ECO:0000313" key="11">
    <source>
        <dbReference type="Ensembl" id="ENSCCRP00000068952.2"/>
    </source>
</evidence>
<dbReference type="FunFam" id="1.25.40.20:FF:000013">
    <property type="entry name" value="ARF GTPase-activating protein GIT1 isoform 1"/>
    <property type="match status" value="1"/>
</dbReference>
<dbReference type="GO" id="GO:0008270">
    <property type="term" value="F:zinc ion binding"/>
    <property type="evidence" value="ECO:0007669"/>
    <property type="project" value="UniProtKB-KW"/>
</dbReference>
<feature type="domain" description="Arf-GAP" evidence="10">
    <location>
        <begin position="1"/>
        <end position="124"/>
    </location>
</feature>
<dbReference type="GO" id="GO:0031267">
    <property type="term" value="F:small GTPase binding"/>
    <property type="evidence" value="ECO:0007669"/>
    <property type="project" value="TreeGrafter"/>
</dbReference>
<evidence type="ECO:0000313" key="12">
    <source>
        <dbReference type="Proteomes" id="UP001108240"/>
    </source>
</evidence>
<dbReference type="GO" id="GO:0032012">
    <property type="term" value="P:regulation of ARF protein signal transduction"/>
    <property type="evidence" value="ECO:0007669"/>
    <property type="project" value="InterPro"/>
</dbReference>
<reference evidence="11" key="1">
    <citation type="submission" date="2025-08" db="UniProtKB">
        <authorList>
            <consortium name="Ensembl"/>
        </authorList>
    </citation>
    <scope>IDENTIFICATION</scope>
</reference>
<dbReference type="Pfam" id="PF01412">
    <property type="entry name" value="ArfGap"/>
    <property type="match status" value="1"/>
</dbReference>
<evidence type="ECO:0000259" key="10">
    <source>
        <dbReference type="PROSITE" id="PS50115"/>
    </source>
</evidence>
<protein>
    <submittedName>
        <fullName evidence="11">G protein-coupled receptor kinase interacting ArfGAP 2a</fullName>
    </submittedName>
</protein>
<dbReference type="InterPro" id="IPR001164">
    <property type="entry name" value="ArfGAP_dom"/>
</dbReference>
<dbReference type="GO" id="GO:0007420">
    <property type="term" value="P:brain development"/>
    <property type="evidence" value="ECO:0007669"/>
    <property type="project" value="InterPro"/>
</dbReference>
<dbReference type="Pfam" id="PF08518">
    <property type="entry name" value="GIT_SHD"/>
    <property type="match status" value="2"/>
</dbReference>
<dbReference type="SMART" id="SM00248">
    <property type="entry name" value="ANK"/>
    <property type="match status" value="3"/>
</dbReference>
<dbReference type="GO" id="GO:0036465">
    <property type="term" value="P:synaptic vesicle recycling"/>
    <property type="evidence" value="ECO:0007669"/>
    <property type="project" value="TreeGrafter"/>
</dbReference>
<dbReference type="GeneTree" id="ENSGT00940000156383"/>
<accession>A0A8C1HR48</accession>
<keyword evidence="2" id="KW-0479">Metal-binding</keyword>
<proteinExistence type="predicted"/>
<dbReference type="GO" id="GO:0005096">
    <property type="term" value="F:GTPase activator activity"/>
    <property type="evidence" value="ECO:0007669"/>
    <property type="project" value="UniProtKB-KW"/>
</dbReference>
<dbReference type="FunFam" id="1.10.220.150:FF:000003">
    <property type="entry name" value="ARF GTPase-activating protein GIT2 isoform 1"/>
    <property type="match status" value="1"/>
</dbReference>
<dbReference type="GO" id="GO:0098793">
    <property type="term" value="C:presynapse"/>
    <property type="evidence" value="ECO:0007669"/>
    <property type="project" value="GOC"/>
</dbReference>
<keyword evidence="4 8" id="KW-0863">Zinc-finger</keyword>
<dbReference type="SMART" id="SM00555">
    <property type="entry name" value="GIT"/>
    <property type="match status" value="2"/>
</dbReference>
<keyword evidence="12" id="KW-1185">Reference proteome</keyword>
<feature type="compositionally biased region" description="Low complexity" evidence="9">
    <location>
        <begin position="439"/>
        <end position="450"/>
    </location>
</feature>
<dbReference type="Gene3D" id="1.20.120.330">
    <property type="entry name" value="Nucleotidyltransferases domain 2"/>
    <property type="match status" value="1"/>
</dbReference>
<evidence type="ECO:0000256" key="9">
    <source>
        <dbReference type="SAM" id="MobiDB-lite"/>
    </source>
</evidence>
<evidence type="ECO:0000256" key="7">
    <source>
        <dbReference type="PROSITE-ProRule" id="PRU00023"/>
    </source>
</evidence>
<feature type="compositionally biased region" description="Acidic residues" evidence="9">
    <location>
        <begin position="376"/>
        <end position="393"/>
    </location>
</feature>
<dbReference type="PANTHER" id="PTHR46097">
    <property type="entry name" value="G PROTEIN-COUPLED RECEPTOR KINASE INTERACTING ARFGAP"/>
    <property type="match status" value="1"/>
</dbReference>
<dbReference type="InterPro" id="IPR047161">
    <property type="entry name" value="GIT-like"/>
</dbReference>
<feature type="region of interest" description="Disordered" evidence="9">
    <location>
        <begin position="368"/>
        <end position="469"/>
    </location>
</feature>
<dbReference type="PROSITE" id="PS50088">
    <property type="entry name" value="ANK_REPEAT"/>
    <property type="match status" value="2"/>
</dbReference>
<dbReference type="InterPro" id="IPR036770">
    <property type="entry name" value="Ankyrin_rpt-contain_sf"/>
</dbReference>
<keyword evidence="5" id="KW-0862">Zinc</keyword>
<dbReference type="Proteomes" id="UP001108240">
    <property type="component" value="Unplaced"/>
</dbReference>
<dbReference type="SUPFAM" id="SSF48403">
    <property type="entry name" value="Ankyrin repeat"/>
    <property type="match status" value="1"/>
</dbReference>
<evidence type="ECO:0000256" key="6">
    <source>
        <dbReference type="ARBA" id="ARBA00023043"/>
    </source>
</evidence>
<reference evidence="11" key="2">
    <citation type="submission" date="2025-09" db="UniProtKB">
        <authorList>
            <consortium name="Ensembl"/>
        </authorList>
    </citation>
    <scope>IDENTIFICATION</scope>
</reference>
<sequence length="703" mass="77809">MSKRLRNSEVCADCSSSDPRWASVNRGVLICDECCGVHRSLGRHNSQVRHLSNTPWPPTQLQMVQTLYNNGANAIWEHTLLDPSSMTSGKRKPNPQDKVHPNKTEFVKSKYQMLAFVHRLPCRDDDSTAAADLSKQLHSSVRTGNLETCLRLLSLGAQANYFHPEKGNTPLHIAAKAGQVCQAELLCVYGADPGAPDSNGKTPIHYARQAGHQDLADRLMEIQYELTDRLAFYLCGRKPDHKNGQHFIIPAQMTDATLPISLQLSDHLFEELAMDVYDEVDRRETDAVWLATQNHSTLVTETTVVPFLPVNPEYSSTRNQGRQKLARFNAHEFATLVIDILSDAKRRQQGNSVSSPKDNVEVFFKSVGSRHGSESQEIDQPDYDSVASDEDTDTDLRVGKADRAKLQSLQSENSSLRRQVSTQQPYQAPGGPDHPNPSSPSSSSSSSSSSALKRHLSAQTSRPMSMYETGSGLKPFLPKGETPYPEETFPTLQPFPTYVSKNLPLASSPSFSSPCFLNVAASKFDKQSSVSDGDYDNTVNESDLDDSGFGRRCRLRSSGWMGESGSIPELDDHESEPDPSLPSTEDVIRKTEQITKNIQELLRAAQENKHESFIPCAERIHVAVNEMAALFPKRPRSETVRSSLRLLTSSANRLQSECKKASLLESSPPADVQLVTQQVIQCAYDIAKAAKQLVTITTKENNN</sequence>
<dbReference type="Pfam" id="PF12205">
    <property type="entry name" value="GIT1_C"/>
    <property type="match status" value="1"/>
</dbReference>
<evidence type="ECO:0000256" key="4">
    <source>
        <dbReference type="ARBA" id="ARBA00022771"/>
    </source>
</evidence>
<feature type="repeat" description="ANK" evidence="7">
    <location>
        <begin position="199"/>
        <end position="221"/>
    </location>
</feature>
<name>A0A8C1HR48_CYPCA</name>